<organism evidence="1 2">
    <name type="scientific">Succinivibrio dextrinosolvens</name>
    <dbReference type="NCBI Taxonomy" id="83771"/>
    <lineage>
        <taxon>Bacteria</taxon>
        <taxon>Pseudomonadati</taxon>
        <taxon>Pseudomonadota</taxon>
        <taxon>Gammaproteobacteria</taxon>
        <taxon>Aeromonadales</taxon>
        <taxon>Succinivibrionaceae</taxon>
        <taxon>Succinivibrio</taxon>
    </lineage>
</organism>
<gene>
    <name evidence="1" type="ORF">SAMN04487865_10574</name>
</gene>
<protein>
    <submittedName>
        <fullName evidence="1">Uncharacterized protein</fullName>
    </submittedName>
</protein>
<accession>A0A662ZDK4</accession>
<keyword evidence="2" id="KW-1185">Reference proteome</keyword>
<evidence type="ECO:0000313" key="2">
    <source>
        <dbReference type="Proteomes" id="UP000243374"/>
    </source>
</evidence>
<reference evidence="1 2" key="1">
    <citation type="submission" date="2016-10" db="EMBL/GenBank/DDBJ databases">
        <authorList>
            <person name="Varghese N."/>
            <person name="Submissions S."/>
        </authorList>
    </citation>
    <scope>NUCLEOTIDE SEQUENCE [LARGE SCALE GENOMIC DNA]</scope>
    <source>
        <strain evidence="1 2">22B</strain>
    </source>
</reference>
<dbReference type="Proteomes" id="UP000243374">
    <property type="component" value="Unassembled WGS sequence"/>
</dbReference>
<dbReference type="RefSeq" id="WP_164954207.1">
    <property type="nucleotide sequence ID" value="NZ_CP047056.1"/>
</dbReference>
<dbReference type="AlphaFoldDB" id="A0A662ZDK4"/>
<dbReference type="EMBL" id="FOSF01000057">
    <property type="protein sequence ID" value="SFK33848.1"/>
    <property type="molecule type" value="Genomic_DNA"/>
</dbReference>
<name>A0A662ZDK4_9GAMM</name>
<sequence length="56" mass="6344">MGFIILAGIVIYCLIHSEAIYEVSERMRQEAEAENIKSKVKLAKALANHNSIRRSK</sequence>
<evidence type="ECO:0000313" key="1">
    <source>
        <dbReference type="EMBL" id="SFK33848.1"/>
    </source>
</evidence>
<proteinExistence type="predicted"/>